<proteinExistence type="predicted"/>
<dbReference type="Gene3D" id="2.60.120.370">
    <property type="entry name" value="YhcH/YjgK/YiaL"/>
    <property type="match status" value="1"/>
</dbReference>
<evidence type="ECO:0000313" key="1">
    <source>
        <dbReference type="EMBL" id="KAB2515948.1"/>
    </source>
</evidence>
<dbReference type="InterPro" id="IPR049827">
    <property type="entry name" value="NanQ"/>
</dbReference>
<reference evidence="1 2" key="1">
    <citation type="submission" date="2019-09" db="EMBL/GenBank/DDBJ databases">
        <title>Reversal of blaTEM antimicrobial resistance by CRISPR-Cas9 in clinical E. coli and other Enterobacteriaceae strains.</title>
        <authorList>
            <person name="Tagliaferri T."/>
            <person name="Guimaraes N."/>
            <person name="Pereira M."/>
            <person name="Felicori L."/>
            <person name="Horz H.-P."/>
            <person name="Santos S."/>
            <person name="Mendes T."/>
        </authorList>
    </citation>
    <scope>NUCLEOTIDE SEQUENCE [LARGE SCALE GENOMIC DNA]</scope>
    <source>
        <strain evidence="1 2">E2_blaTEM_MG</strain>
    </source>
</reference>
<evidence type="ECO:0000313" key="2">
    <source>
        <dbReference type="Proteomes" id="UP000476281"/>
    </source>
</evidence>
<dbReference type="PANTHER" id="PTHR34986">
    <property type="entry name" value="EVOLVED BETA-GALACTOSIDASE SUBUNIT BETA"/>
    <property type="match status" value="1"/>
</dbReference>
<dbReference type="InterPro" id="IPR037012">
    <property type="entry name" value="NanQ/TabA/YiaL_sf"/>
</dbReference>
<protein>
    <submittedName>
        <fullName evidence="1">DUF386 domain-containing protein</fullName>
    </submittedName>
</protein>
<comment type="caution">
    <text evidence="1">The sequence shown here is derived from an EMBL/GenBank/DDBJ whole genome shotgun (WGS) entry which is preliminary data.</text>
</comment>
<dbReference type="NCBIfam" id="NF040884">
    <property type="entry name" value="acetylneur_anom"/>
    <property type="match status" value="1"/>
</dbReference>
<accession>A0A6L3Y1I5</accession>
<name>A0A6L3Y1I5_9ENTR</name>
<gene>
    <name evidence="1" type="ORF">F9C29_16650</name>
</gene>
<dbReference type="Pfam" id="PF04074">
    <property type="entry name" value="DUF386"/>
    <property type="match status" value="1"/>
</dbReference>
<dbReference type="NCBIfam" id="TIGR00022">
    <property type="entry name" value="YhcH/YjgK/YiaL family protein"/>
    <property type="match status" value="1"/>
</dbReference>
<dbReference type="AlphaFoldDB" id="A0A6L3Y1I5"/>
<dbReference type="SUPFAM" id="SSF51197">
    <property type="entry name" value="Clavaminate synthase-like"/>
    <property type="match status" value="1"/>
</dbReference>
<organism evidence="1 2">
    <name type="scientific">Enterobacter hormaechei</name>
    <dbReference type="NCBI Taxonomy" id="158836"/>
    <lineage>
        <taxon>Bacteria</taxon>
        <taxon>Pseudomonadati</taxon>
        <taxon>Pseudomonadota</taxon>
        <taxon>Gammaproteobacteria</taxon>
        <taxon>Enterobacterales</taxon>
        <taxon>Enterobacteriaceae</taxon>
        <taxon>Enterobacter</taxon>
        <taxon>Enterobacter cloacae complex</taxon>
    </lineage>
</organism>
<dbReference type="InterPro" id="IPR004375">
    <property type="entry name" value="NanQ/TabA/YiaL"/>
</dbReference>
<dbReference type="PANTHER" id="PTHR34986:SF5">
    <property type="entry name" value="N-ACETYLNEURAMINATE ANOMERASE NANQ"/>
    <property type="match status" value="1"/>
</dbReference>
<sequence length="156" mass="17473">MMFFGEIRTLPSTGLHPVLLEALTLALAARPLEKAAGRYELRGEDIFMNVMTFATQFPDQKKAELHEQYIDIQVLLTGEERILFGVTGSARQREDFHPEEDYQLCSEIAGEQCVTLRPGMCAVFMPGEPHKPGCAILEPGEIKKVVVKVRARLLDT</sequence>
<dbReference type="GO" id="GO:0005829">
    <property type="term" value="C:cytosol"/>
    <property type="evidence" value="ECO:0007669"/>
    <property type="project" value="TreeGrafter"/>
</dbReference>
<dbReference type="EMBL" id="WBSZ01000595">
    <property type="protein sequence ID" value="KAB2515948.1"/>
    <property type="molecule type" value="Genomic_DNA"/>
</dbReference>
<dbReference type="Proteomes" id="UP000476281">
    <property type="component" value="Unassembled WGS sequence"/>
</dbReference>